<dbReference type="eggNOG" id="COG0727">
    <property type="taxonomic scope" value="Bacteria"/>
</dbReference>
<dbReference type="PANTHER" id="PTHR35866">
    <property type="entry name" value="PUTATIVE-RELATED"/>
    <property type="match status" value="1"/>
</dbReference>
<sequence length="245" mass="28441">MIMNSIKELKEQLGYTELGPDDTFTFHCTQCGKCCIHREDILLSPKDLFNIAKKFQITPENALEQYCETYIGCNSRSPVVRLKPQGSVKRCPLLKNQKCLVHDVKPTVCAMFPIGRYLPLSADDDFPENPEKMSVGYIFNNPECGDGSEMHTVREWFHDFNIPLKDDYFFTWTKTQATLRKHLRFLEEHLSEKTMISIWNAILITLYLNYDITENFQTQFQKNSDAILSLIETLRNVDIPMPKKA</sequence>
<dbReference type="EMBL" id="AAYG02000011">
    <property type="protein sequence ID" value="EDN78117.1"/>
    <property type="molecule type" value="Genomic_DNA"/>
</dbReference>
<organism evidence="1 2">
    <name type="scientific">Mediterraneibacter gnavus (strain ATCC 29149 / DSM 114966 / JCM 6515 / VPI C7-9)</name>
    <name type="common">Ruminococcus gnavus</name>
    <dbReference type="NCBI Taxonomy" id="411470"/>
    <lineage>
        <taxon>Bacteria</taxon>
        <taxon>Bacillati</taxon>
        <taxon>Bacillota</taxon>
        <taxon>Clostridia</taxon>
        <taxon>Lachnospirales</taxon>
        <taxon>Lachnospiraceae</taxon>
        <taxon>Mediterraneibacter</taxon>
    </lineage>
</organism>
<dbReference type="Proteomes" id="UP000004410">
    <property type="component" value="Unassembled WGS sequence"/>
</dbReference>
<name>A7B1J5_MEDG7</name>
<reference evidence="1 2" key="1">
    <citation type="submission" date="2007-04" db="EMBL/GenBank/DDBJ databases">
        <authorList>
            <person name="Fulton L."/>
            <person name="Clifton S."/>
            <person name="Fulton B."/>
            <person name="Xu J."/>
            <person name="Minx P."/>
            <person name="Pepin K.H."/>
            <person name="Johnson M."/>
            <person name="Thiruvilangam P."/>
            <person name="Bhonagiri V."/>
            <person name="Nash W.E."/>
            <person name="Mardis E.R."/>
            <person name="Wilson R.K."/>
        </authorList>
    </citation>
    <scope>NUCLEOTIDE SEQUENCE [LARGE SCALE GENOMIC DNA]</scope>
    <source>
        <strain evidence="1 2">ATCC 29149</strain>
    </source>
</reference>
<dbReference type="InterPro" id="IPR005358">
    <property type="entry name" value="Puta_zinc/iron-chelating_dom"/>
</dbReference>
<evidence type="ECO:0008006" key="3">
    <source>
        <dbReference type="Google" id="ProtNLM"/>
    </source>
</evidence>
<dbReference type="PANTHER" id="PTHR35866:SF1">
    <property type="entry name" value="YKGJ FAMILY CYSTEINE CLUSTER PROTEIN"/>
    <property type="match status" value="1"/>
</dbReference>
<protein>
    <recommendedName>
        <fullName evidence="3">YkgJ family cysteine cluster protein</fullName>
    </recommendedName>
</protein>
<evidence type="ECO:0000313" key="1">
    <source>
        <dbReference type="EMBL" id="EDN78117.1"/>
    </source>
</evidence>
<reference evidence="1 2" key="2">
    <citation type="submission" date="2007-06" db="EMBL/GenBank/DDBJ databases">
        <title>Draft genome sequence of Ruminococcus gnavus (ATCC 29149).</title>
        <authorList>
            <person name="Sudarsanam P."/>
            <person name="Ley R."/>
            <person name="Guruge J."/>
            <person name="Turnbaugh P.J."/>
            <person name="Mahowald M."/>
            <person name="Liep D."/>
            <person name="Gordon J."/>
        </authorList>
    </citation>
    <scope>NUCLEOTIDE SEQUENCE [LARGE SCALE GENOMIC DNA]</scope>
    <source>
        <strain evidence="1 2">ATCC 29149</strain>
    </source>
</reference>
<comment type="caution">
    <text evidence="1">The sequence shown here is derived from an EMBL/GenBank/DDBJ whole genome shotgun (WGS) entry which is preliminary data.</text>
</comment>
<evidence type="ECO:0000313" key="2">
    <source>
        <dbReference type="Proteomes" id="UP000004410"/>
    </source>
</evidence>
<gene>
    <name evidence="1" type="ORF">RUMGNA_01421</name>
</gene>
<accession>A7B1J5</accession>
<dbReference type="PaxDb" id="411470-RUMGNA_01421"/>
<proteinExistence type="predicted"/>
<dbReference type="Pfam" id="PF03692">
    <property type="entry name" value="CxxCxxCC"/>
    <property type="match status" value="1"/>
</dbReference>
<dbReference type="AlphaFoldDB" id="A7B1J5"/>